<dbReference type="InterPro" id="IPR020806">
    <property type="entry name" value="PKS_PP-bd"/>
</dbReference>
<dbReference type="GO" id="GO:0031177">
    <property type="term" value="F:phosphopantetheine binding"/>
    <property type="evidence" value="ECO:0007669"/>
    <property type="project" value="InterPro"/>
</dbReference>
<evidence type="ECO:0000256" key="4">
    <source>
        <dbReference type="ARBA" id="ARBA00022679"/>
    </source>
</evidence>
<dbReference type="InterPro" id="IPR050091">
    <property type="entry name" value="PKS_NRPS_Biosynth_Enz"/>
</dbReference>
<evidence type="ECO:0000256" key="1">
    <source>
        <dbReference type="ARBA" id="ARBA00001957"/>
    </source>
</evidence>
<dbReference type="PANTHER" id="PTHR43775">
    <property type="entry name" value="FATTY ACID SYNTHASE"/>
    <property type="match status" value="1"/>
</dbReference>
<dbReference type="InterPro" id="IPR006162">
    <property type="entry name" value="Ppantetheine_attach_site"/>
</dbReference>
<dbReference type="GO" id="GO:0006633">
    <property type="term" value="P:fatty acid biosynthetic process"/>
    <property type="evidence" value="ECO:0007669"/>
    <property type="project" value="InterPro"/>
</dbReference>
<dbReference type="Gene3D" id="3.40.50.720">
    <property type="entry name" value="NAD(P)-binding Rossmann-like Domain"/>
    <property type="match status" value="1"/>
</dbReference>
<dbReference type="InterPro" id="IPR014030">
    <property type="entry name" value="Ketoacyl_synth_N"/>
</dbReference>
<dbReference type="Pfam" id="PF00550">
    <property type="entry name" value="PP-binding"/>
    <property type="match status" value="1"/>
</dbReference>
<dbReference type="InterPro" id="IPR018201">
    <property type="entry name" value="Ketoacyl_synth_AS"/>
</dbReference>
<dbReference type="PANTHER" id="PTHR43775:SF51">
    <property type="entry name" value="INACTIVE PHENOLPHTHIOCEROL SYNTHESIS POLYKETIDE SYNTHASE TYPE I PKS1-RELATED"/>
    <property type="match status" value="1"/>
</dbReference>
<dbReference type="SUPFAM" id="SSF51735">
    <property type="entry name" value="NAD(P)-binding Rossmann-fold domains"/>
    <property type="match status" value="2"/>
</dbReference>
<dbReference type="CDD" id="cd08953">
    <property type="entry name" value="KR_2_SDR_x"/>
    <property type="match status" value="1"/>
</dbReference>
<dbReference type="InterPro" id="IPR001242">
    <property type="entry name" value="Condensation_dom"/>
</dbReference>
<dbReference type="Pfam" id="PF08659">
    <property type="entry name" value="KR"/>
    <property type="match status" value="1"/>
</dbReference>
<evidence type="ECO:0000259" key="6">
    <source>
        <dbReference type="PROSITE" id="PS52004"/>
    </source>
</evidence>
<keyword evidence="3" id="KW-0597">Phosphoprotein</keyword>
<dbReference type="Gene3D" id="3.40.47.10">
    <property type="match status" value="1"/>
</dbReference>
<dbReference type="InterPro" id="IPR036736">
    <property type="entry name" value="ACP-like_sf"/>
</dbReference>
<name>A0AAW9D5Z9_BURTH</name>
<dbReference type="CDD" id="cd00833">
    <property type="entry name" value="PKS"/>
    <property type="match status" value="1"/>
</dbReference>
<dbReference type="SUPFAM" id="SSF53901">
    <property type="entry name" value="Thiolase-like"/>
    <property type="match status" value="1"/>
</dbReference>
<dbReference type="InterPro" id="IPR020841">
    <property type="entry name" value="PKS_Beta-ketoAc_synthase_dom"/>
</dbReference>
<dbReference type="Pfam" id="PF16197">
    <property type="entry name" value="KAsynt_C_assoc"/>
    <property type="match status" value="1"/>
</dbReference>
<accession>A0AAW9D5Z9</accession>
<dbReference type="SMART" id="SM00823">
    <property type="entry name" value="PKS_PP"/>
    <property type="match status" value="1"/>
</dbReference>
<dbReference type="PROSITE" id="PS00098">
    <property type="entry name" value="THIOLASE_1"/>
    <property type="match status" value="1"/>
</dbReference>
<dbReference type="Pfam" id="PF00668">
    <property type="entry name" value="Condensation"/>
    <property type="match status" value="1"/>
</dbReference>
<protein>
    <submittedName>
        <fullName evidence="7">NADH(P)-binding family protein</fullName>
    </submittedName>
</protein>
<gene>
    <name evidence="7" type="ORF">C7S16_0674</name>
</gene>
<evidence type="ECO:0000256" key="2">
    <source>
        <dbReference type="ARBA" id="ARBA00022450"/>
    </source>
</evidence>
<organism evidence="7 8">
    <name type="scientific">Burkholderia thailandensis</name>
    <dbReference type="NCBI Taxonomy" id="57975"/>
    <lineage>
        <taxon>Bacteria</taxon>
        <taxon>Pseudomonadati</taxon>
        <taxon>Pseudomonadota</taxon>
        <taxon>Betaproteobacteria</taxon>
        <taxon>Burkholderiales</taxon>
        <taxon>Burkholderiaceae</taxon>
        <taxon>Burkholderia</taxon>
        <taxon>pseudomallei group</taxon>
    </lineage>
</organism>
<comment type="cofactor">
    <cofactor evidence="1">
        <name>pantetheine 4'-phosphate</name>
        <dbReference type="ChEBI" id="CHEBI:47942"/>
    </cofactor>
</comment>
<dbReference type="PROSITE" id="PS50075">
    <property type="entry name" value="CARRIER"/>
    <property type="match status" value="1"/>
</dbReference>
<sequence length="1525" mass="160337">MSTPHVAIIGMGCRFPGASSPEQFWDNLVHGVESVTFFGPVTPTDAGYEVHAAGILDDVAGFDAALFGLSAREAERMDPQHRVWLECAWEAAERAGYDPRRLPGRTGIFAGAGFNEYLIRNLVPSALHDDLSLLLSNEPSFLPSRLAYLLGCTGPAVSVSSACSTSLVAVHLAVQALLADECDTAIAGGVRITTPQRCPYRHEPGGIGSPDGHCRAFDRAANGTVGGNGAGAVVLRRLDDALADGDPVAAVILGSAVSNDGARRVGFTAPGVDGQRCAIREAQVLADVPPDSIGMIEAHGTATALGDPVEFEALAAAFRQGTARQGFCALGSVKTNIGHLDAAAGIAGLIKTVLALQHRVIPPSLHFHEPNPRIDLANSPFFVNAAARPWPDATRRAGVSSFGMGGTNAHLVLESAAEPQPDAAGGDAGGPWPLLLSARSEAAARRLARDLADHLERERPPLADVAYTLAMSRGAFEWRIACECASLDEAIEILRSDLPVTRAAAGAAAVAARGRRVALPPTPFEHQRYWIDPPSPLARVADPGGWLYAPRLRQSAPLERAPIDTRRHWLVLLDEHGVGAGVATRLREAGAQVAEIAYADEMDAQAIDAAAAAAADRPSSVIALWSLAAEPARDDDSMLKRHYIRPARLLRAWADRTGADVDVTFVADGALAAQAGFGAPAAPEKAMLLGLARALPTEYPGWRARVADVDAAATDLVECIVAEACARSADDAAIHRHGSRWVETLEPIAAATTQAMAIRRDGVYLVTGGNSGMGRAIGRHLVERGARVVALSRRGGQSIPGLTVIAVDVSDLDALRRAVAQIRAEHGPINGVVHGAGMPPHALLRTAADTAMRDVLAGKFLGARNLRQVLCADSLDFVVLCSSLRAHVPAAGASDYMAANLALEALGASWAADGTRVRAIAWDTWTEIGMATVSDERFVPEDLRTAGLSVDEGVRVLEMASACGSPRIAVSTRKLDPLKARAREAFSLARAADAHQPAAGSRHPRPVLAVPYVPARTALEARLATIWSDVLGFEPIGVIDDFFDLGGDSVATLQIVARAKEQGIHLDTHLAFGAHTIEELAAAGVERTAQAVPRETPLPLSPTQQWLFNCGSGDINRFVQGVVLSVPAEIDATALGTAIDAAIAHHAALAARFEQTESGWKQVLGTPAPVVVAVHQHSGPADEQLGFAQEIGAALQCSLDIRTSPLLRAALVLGTAGSMLVLVVHHLLIDAFSWRRLLGDLHGRVGASALAAGQQRAAADESFFHWAIALERVAAAGELDDDAAFWSSLDTPPDAFPIARRDGVRRALNSTLPVAQTLALSATRRPLEALLAVAVARAIRSAGESDRVPVDIESFGRGWSRVPCDVSSAIGWFTAIHPLVVDTSADIEAAATHAAALLPDARRRAVAYTVLRQAAPERLPKALRSDAPISIAFFPAESASPAWPIAAILSAPEQTPAPHAIALAATIEDGALRIVWHGQDEPFAGLTLDTIAARAMNELRALATAGTARMSTILAQLDMSEATND</sequence>
<keyword evidence="2" id="KW-0596">Phosphopantetheine</keyword>
<dbReference type="PROSITE" id="PS00012">
    <property type="entry name" value="PHOSPHOPANTETHEINE"/>
    <property type="match status" value="1"/>
</dbReference>
<dbReference type="InterPro" id="IPR023213">
    <property type="entry name" value="CAT-like_dom_sf"/>
</dbReference>
<comment type="caution">
    <text evidence="7">The sequence shown here is derived from an EMBL/GenBank/DDBJ whole genome shotgun (WGS) entry which is preliminary data.</text>
</comment>
<dbReference type="SMART" id="SM00822">
    <property type="entry name" value="PKS_KR"/>
    <property type="match status" value="1"/>
</dbReference>
<evidence type="ECO:0000256" key="3">
    <source>
        <dbReference type="ARBA" id="ARBA00022553"/>
    </source>
</evidence>
<evidence type="ECO:0000259" key="5">
    <source>
        <dbReference type="PROSITE" id="PS50075"/>
    </source>
</evidence>
<dbReference type="RefSeq" id="WP_019254364.1">
    <property type="nucleotide sequence ID" value="NZ_JANURA010000002.1"/>
</dbReference>
<dbReference type="Pfam" id="PF00109">
    <property type="entry name" value="ketoacyl-synt"/>
    <property type="match status" value="1"/>
</dbReference>
<dbReference type="InterPro" id="IPR016039">
    <property type="entry name" value="Thiolase-like"/>
</dbReference>
<dbReference type="FunFam" id="1.10.1200.10:FF:000005">
    <property type="entry name" value="Nonribosomal peptide synthetase 1"/>
    <property type="match status" value="1"/>
</dbReference>
<dbReference type="InterPro" id="IPR020615">
    <property type="entry name" value="Thiolase_acyl_enz_int_AS"/>
</dbReference>
<evidence type="ECO:0000313" key="7">
    <source>
        <dbReference type="EMBL" id="MDW9257450.1"/>
    </source>
</evidence>
<dbReference type="Gene3D" id="1.10.1200.10">
    <property type="entry name" value="ACP-like"/>
    <property type="match status" value="1"/>
</dbReference>
<dbReference type="Gene3D" id="3.30.559.30">
    <property type="entry name" value="Nonribosomal peptide synthetase, condensation domain"/>
    <property type="match status" value="1"/>
</dbReference>
<keyword evidence="4" id="KW-0808">Transferase</keyword>
<dbReference type="SMART" id="SM00825">
    <property type="entry name" value="PKS_KS"/>
    <property type="match status" value="1"/>
</dbReference>
<reference evidence="7" key="1">
    <citation type="submission" date="2018-08" db="EMBL/GenBank/DDBJ databases">
        <title>Identification of Burkholderia cepacia strains that express a Burkholderia pseudomallei-like capsular polysaccharide.</title>
        <authorList>
            <person name="Burtnick M.N."/>
            <person name="Vongsouvath M."/>
            <person name="Newton P."/>
            <person name="Wuthiekanun V."/>
            <person name="Limmathurotsakul D."/>
            <person name="Brett P.J."/>
            <person name="Chantratita N."/>
            <person name="Dance D.A."/>
        </authorList>
    </citation>
    <scope>NUCLEOTIDE SEQUENCE</scope>
    <source>
        <strain evidence="7">SBXCC001</strain>
    </source>
</reference>
<dbReference type="PROSITE" id="PS00606">
    <property type="entry name" value="KS3_1"/>
    <property type="match status" value="1"/>
</dbReference>
<dbReference type="InterPro" id="IPR032821">
    <property type="entry name" value="PKS_assoc"/>
</dbReference>
<dbReference type="Pfam" id="PF02801">
    <property type="entry name" value="Ketoacyl-synt_C"/>
    <property type="match status" value="1"/>
</dbReference>
<dbReference type="SUPFAM" id="SSF47336">
    <property type="entry name" value="ACP-like"/>
    <property type="match status" value="1"/>
</dbReference>
<feature type="domain" description="Carrier" evidence="5">
    <location>
        <begin position="1014"/>
        <end position="1088"/>
    </location>
</feature>
<dbReference type="Gene3D" id="3.30.559.10">
    <property type="entry name" value="Chloramphenicol acetyltransferase-like domain"/>
    <property type="match status" value="1"/>
</dbReference>
<dbReference type="InterPro" id="IPR009081">
    <property type="entry name" value="PP-bd_ACP"/>
</dbReference>
<evidence type="ECO:0000313" key="8">
    <source>
        <dbReference type="Proteomes" id="UP001272137"/>
    </source>
</evidence>
<dbReference type="EMBL" id="QXCT01000002">
    <property type="protein sequence ID" value="MDW9257450.1"/>
    <property type="molecule type" value="Genomic_DNA"/>
</dbReference>
<dbReference type="InterPro" id="IPR013968">
    <property type="entry name" value="PKS_KR"/>
</dbReference>
<dbReference type="GO" id="GO:0004315">
    <property type="term" value="F:3-oxoacyl-[acyl-carrier-protein] synthase activity"/>
    <property type="evidence" value="ECO:0007669"/>
    <property type="project" value="InterPro"/>
</dbReference>
<dbReference type="Gene3D" id="1.10.1240.100">
    <property type="match status" value="1"/>
</dbReference>
<proteinExistence type="predicted"/>
<dbReference type="GO" id="GO:0004312">
    <property type="term" value="F:fatty acid synthase activity"/>
    <property type="evidence" value="ECO:0007669"/>
    <property type="project" value="TreeGrafter"/>
</dbReference>
<dbReference type="InterPro" id="IPR057326">
    <property type="entry name" value="KR_dom"/>
</dbReference>
<dbReference type="InterPro" id="IPR036291">
    <property type="entry name" value="NAD(P)-bd_dom_sf"/>
</dbReference>
<feature type="domain" description="Ketosynthase family 3 (KS3)" evidence="6">
    <location>
        <begin position="3"/>
        <end position="415"/>
    </location>
</feature>
<dbReference type="PROSITE" id="PS52004">
    <property type="entry name" value="KS3_2"/>
    <property type="match status" value="1"/>
</dbReference>
<dbReference type="InterPro" id="IPR014031">
    <property type="entry name" value="Ketoacyl_synth_C"/>
</dbReference>
<dbReference type="Proteomes" id="UP001272137">
    <property type="component" value="Unassembled WGS sequence"/>
</dbReference>
<dbReference type="SUPFAM" id="SSF52777">
    <property type="entry name" value="CoA-dependent acyltransferases"/>
    <property type="match status" value="2"/>
</dbReference>